<reference evidence="9 10" key="1">
    <citation type="submission" date="2019-10" db="EMBL/GenBank/DDBJ databases">
        <title>Georgenia wutianyii sp. nov. and Georgenia yuyongxinii sp. nov. isolated from plateau pika (Ochotona curzoniae) in the Qinghai-Tibet plateau of China.</title>
        <authorList>
            <person name="Tian Z."/>
        </authorList>
    </citation>
    <scope>NUCLEOTIDE SEQUENCE [LARGE SCALE GENOMIC DNA]</scope>
    <source>
        <strain evidence="9 10">JCM 19765</strain>
    </source>
</reference>
<dbReference type="Pfam" id="PF00528">
    <property type="entry name" value="BPD_transp_1"/>
    <property type="match status" value="1"/>
</dbReference>
<dbReference type="InterPro" id="IPR000515">
    <property type="entry name" value="MetI-like"/>
</dbReference>
<evidence type="ECO:0000256" key="5">
    <source>
        <dbReference type="ARBA" id="ARBA00022989"/>
    </source>
</evidence>
<name>A0A6N7EGH9_9MICO</name>
<feature type="transmembrane region" description="Helical" evidence="7">
    <location>
        <begin position="277"/>
        <end position="305"/>
    </location>
</feature>
<keyword evidence="2 7" id="KW-0813">Transport</keyword>
<evidence type="ECO:0000256" key="3">
    <source>
        <dbReference type="ARBA" id="ARBA00022475"/>
    </source>
</evidence>
<evidence type="ECO:0000256" key="4">
    <source>
        <dbReference type="ARBA" id="ARBA00022692"/>
    </source>
</evidence>
<dbReference type="PANTHER" id="PTHR30193">
    <property type="entry name" value="ABC TRANSPORTER PERMEASE PROTEIN"/>
    <property type="match status" value="1"/>
</dbReference>
<evidence type="ECO:0000313" key="9">
    <source>
        <dbReference type="EMBL" id="MPV36273.1"/>
    </source>
</evidence>
<dbReference type="CDD" id="cd06261">
    <property type="entry name" value="TM_PBP2"/>
    <property type="match status" value="1"/>
</dbReference>
<keyword evidence="10" id="KW-1185">Reference proteome</keyword>
<dbReference type="OrthoDB" id="145927at2"/>
<feature type="domain" description="ABC transmembrane type-1" evidence="8">
    <location>
        <begin position="93"/>
        <end position="305"/>
    </location>
</feature>
<keyword evidence="3" id="KW-1003">Cell membrane</keyword>
<feature type="transmembrane region" description="Helical" evidence="7">
    <location>
        <begin position="33"/>
        <end position="56"/>
    </location>
</feature>
<organism evidence="9 10">
    <name type="scientific">Georgenia subflava</name>
    <dbReference type="NCBI Taxonomy" id="1622177"/>
    <lineage>
        <taxon>Bacteria</taxon>
        <taxon>Bacillati</taxon>
        <taxon>Actinomycetota</taxon>
        <taxon>Actinomycetes</taxon>
        <taxon>Micrococcales</taxon>
        <taxon>Bogoriellaceae</taxon>
        <taxon>Georgenia</taxon>
    </lineage>
</organism>
<dbReference type="Gene3D" id="1.10.3720.10">
    <property type="entry name" value="MetI-like"/>
    <property type="match status" value="1"/>
</dbReference>
<dbReference type="GO" id="GO:0005886">
    <property type="term" value="C:plasma membrane"/>
    <property type="evidence" value="ECO:0007669"/>
    <property type="project" value="UniProtKB-SubCell"/>
</dbReference>
<dbReference type="EMBL" id="WHPC01000009">
    <property type="protein sequence ID" value="MPV36273.1"/>
    <property type="molecule type" value="Genomic_DNA"/>
</dbReference>
<sequence>MAQPPQAPAVAAPVAVAPPAAVPRRRRRRNAHLAHYLLLAPAILLSMTIVLLPGIFTAVTSLTDWDGVSTTPAFVGVDNYVEIFANPIFRTAVTNNIIWTLLFVTVPVVVGLGVAMLLLRRPRSRGLYQVIFLLPYVMAAITNAMVWLNMIYSPISGVIGFLNKRGIGVDSPLASTDWAIYAVAAVDMWHYWGFLLVVYLAALRQTPVEQVEAAQLEGANSWQVFRYVYLPNIKPTMQLMFVMITIFSFLTFDYIFLMTQGGPANSTEMLSTFAYSLAFATFQFGKAAAVGVVMGLFGLVAAVLYTRLSRRGMDV</sequence>
<dbReference type="Proteomes" id="UP000437709">
    <property type="component" value="Unassembled WGS sequence"/>
</dbReference>
<dbReference type="InterPro" id="IPR051393">
    <property type="entry name" value="ABC_transporter_permease"/>
</dbReference>
<evidence type="ECO:0000259" key="8">
    <source>
        <dbReference type="PROSITE" id="PS50928"/>
    </source>
</evidence>
<feature type="transmembrane region" description="Helical" evidence="7">
    <location>
        <begin position="131"/>
        <end position="152"/>
    </location>
</feature>
<feature type="transmembrane region" description="Helical" evidence="7">
    <location>
        <begin position="178"/>
        <end position="202"/>
    </location>
</feature>
<comment type="caution">
    <text evidence="9">The sequence shown here is derived from an EMBL/GenBank/DDBJ whole genome shotgun (WGS) entry which is preliminary data.</text>
</comment>
<dbReference type="PANTHER" id="PTHR30193:SF37">
    <property type="entry name" value="INNER MEMBRANE ABC TRANSPORTER PERMEASE PROTEIN YCJO"/>
    <property type="match status" value="1"/>
</dbReference>
<evidence type="ECO:0000313" key="10">
    <source>
        <dbReference type="Proteomes" id="UP000437709"/>
    </source>
</evidence>
<dbReference type="RefSeq" id="WP_152196061.1">
    <property type="nucleotide sequence ID" value="NZ_VUKD01000004.1"/>
</dbReference>
<evidence type="ECO:0000256" key="2">
    <source>
        <dbReference type="ARBA" id="ARBA00022448"/>
    </source>
</evidence>
<comment type="similarity">
    <text evidence="7">Belongs to the binding-protein-dependent transport system permease family.</text>
</comment>
<dbReference type="PROSITE" id="PS50928">
    <property type="entry name" value="ABC_TM1"/>
    <property type="match status" value="1"/>
</dbReference>
<dbReference type="InterPro" id="IPR035906">
    <property type="entry name" value="MetI-like_sf"/>
</dbReference>
<keyword evidence="6 7" id="KW-0472">Membrane</keyword>
<dbReference type="GO" id="GO:0055085">
    <property type="term" value="P:transmembrane transport"/>
    <property type="evidence" value="ECO:0007669"/>
    <property type="project" value="InterPro"/>
</dbReference>
<evidence type="ECO:0000256" key="6">
    <source>
        <dbReference type="ARBA" id="ARBA00023136"/>
    </source>
</evidence>
<feature type="transmembrane region" description="Helical" evidence="7">
    <location>
        <begin position="239"/>
        <end position="257"/>
    </location>
</feature>
<feature type="transmembrane region" description="Helical" evidence="7">
    <location>
        <begin position="97"/>
        <end position="119"/>
    </location>
</feature>
<accession>A0A6N7EGH9</accession>
<keyword evidence="4 7" id="KW-0812">Transmembrane</keyword>
<evidence type="ECO:0000256" key="1">
    <source>
        <dbReference type="ARBA" id="ARBA00004651"/>
    </source>
</evidence>
<dbReference type="SUPFAM" id="SSF161098">
    <property type="entry name" value="MetI-like"/>
    <property type="match status" value="1"/>
</dbReference>
<dbReference type="AlphaFoldDB" id="A0A6N7EGH9"/>
<protein>
    <submittedName>
        <fullName evidence="9">ABC transporter permease subunit</fullName>
    </submittedName>
</protein>
<keyword evidence="5 7" id="KW-1133">Transmembrane helix</keyword>
<evidence type="ECO:0000256" key="7">
    <source>
        <dbReference type="RuleBase" id="RU363032"/>
    </source>
</evidence>
<comment type="subcellular location">
    <subcellularLocation>
        <location evidence="1 7">Cell membrane</location>
        <topology evidence="1 7">Multi-pass membrane protein</topology>
    </subcellularLocation>
</comment>
<gene>
    <name evidence="9" type="ORF">GB881_04280</name>
</gene>
<proteinExistence type="inferred from homology"/>